<feature type="domain" description="RDD" evidence="7">
    <location>
        <begin position="15"/>
        <end position="153"/>
    </location>
</feature>
<evidence type="ECO:0000256" key="6">
    <source>
        <dbReference type="SAM" id="Phobius"/>
    </source>
</evidence>
<dbReference type="AlphaFoldDB" id="A0A066RSL1"/>
<gene>
    <name evidence="8" type="ORF">EA58_16800</name>
</gene>
<evidence type="ECO:0000313" key="9">
    <source>
        <dbReference type="Proteomes" id="UP000027192"/>
    </source>
</evidence>
<keyword evidence="3 6" id="KW-0812">Transmembrane</keyword>
<dbReference type="STRING" id="1654360.EA58_16800"/>
<dbReference type="PANTHER" id="PTHR36115:SF10">
    <property type="entry name" value="RDD DOMAIN-CONTAINING PROTEIN"/>
    <property type="match status" value="1"/>
</dbReference>
<feature type="transmembrane region" description="Helical" evidence="6">
    <location>
        <begin position="29"/>
        <end position="55"/>
    </location>
</feature>
<evidence type="ECO:0000259" key="7">
    <source>
        <dbReference type="Pfam" id="PF06271"/>
    </source>
</evidence>
<evidence type="ECO:0000256" key="3">
    <source>
        <dbReference type="ARBA" id="ARBA00022692"/>
    </source>
</evidence>
<dbReference type="RefSeq" id="WP_036755062.1">
    <property type="nucleotide sequence ID" value="NZ_JAGSGC010000001.1"/>
</dbReference>
<dbReference type="Pfam" id="PF06271">
    <property type="entry name" value="RDD"/>
    <property type="match status" value="1"/>
</dbReference>
<accession>A0A066RSL1</accession>
<dbReference type="GO" id="GO:0005886">
    <property type="term" value="C:plasma membrane"/>
    <property type="evidence" value="ECO:0007669"/>
    <property type="project" value="UniProtKB-SubCell"/>
</dbReference>
<evidence type="ECO:0000256" key="4">
    <source>
        <dbReference type="ARBA" id="ARBA00022989"/>
    </source>
</evidence>
<dbReference type="OrthoDB" id="9793824at2"/>
<dbReference type="Proteomes" id="UP000027192">
    <property type="component" value="Unassembled WGS sequence"/>
</dbReference>
<dbReference type="InterPro" id="IPR051791">
    <property type="entry name" value="Pra-immunoreactive"/>
</dbReference>
<evidence type="ECO:0000313" key="8">
    <source>
        <dbReference type="EMBL" id="KDM90388.1"/>
    </source>
</evidence>
<protein>
    <recommendedName>
        <fullName evidence="7">RDD domain-containing protein</fullName>
    </recommendedName>
</protein>
<keyword evidence="2" id="KW-1003">Cell membrane</keyword>
<evidence type="ECO:0000256" key="1">
    <source>
        <dbReference type="ARBA" id="ARBA00004651"/>
    </source>
</evidence>
<comment type="caution">
    <text evidence="8">The sequence shown here is derived from an EMBL/GenBank/DDBJ whole genome shotgun (WGS) entry which is preliminary data.</text>
</comment>
<dbReference type="EMBL" id="JMIB01000032">
    <property type="protein sequence ID" value="KDM90388.1"/>
    <property type="molecule type" value="Genomic_DNA"/>
</dbReference>
<keyword evidence="5 6" id="KW-0472">Membrane</keyword>
<feature type="transmembrane region" description="Helical" evidence="6">
    <location>
        <begin position="75"/>
        <end position="95"/>
    </location>
</feature>
<dbReference type="PANTHER" id="PTHR36115">
    <property type="entry name" value="PROLINE-RICH ANTIGEN HOMOLOG-RELATED"/>
    <property type="match status" value="1"/>
</dbReference>
<name>A0A066RSL1_9GAMM</name>
<sequence>MTTKANQNAIPTKQYPGLFRRIGAWIYDALVVAAVLMIAGGLAMAIIAILLNTGVLTLTPYLDASDYLTKHPVAAPLYSIYLGLSVVAFFGYFWCKAGQTLGMRAWKLRIQNADGSNIRFTQALIRMATSAFGLGNLLVPFSHTKQSLQDLMAECEMILLPKPN</sequence>
<keyword evidence="9" id="KW-1185">Reference proteome</keyword>
<comment type="subcellular location">
    <subcellularLocation>
        <location evidence="1">Cell membrane</location>
        <topology evidence="1">Multi-pass membrane protein</topology>
    </subcellularLocation>
</comment>
<organism evidence="8 9">
    <name type="scientific">Photobacterium galatheae</name>
    <dbReference type="NCBI Taxonomy" id="1654360"/>
    <lineage>
        <taxon>Bacteria</taxon>
        <taxon>Pseudomonadati</taxon>
        <taxon>Pseudomonadota</taxon>
        <taxon>Gammaproteobacteria</taxon>
        <taxon>Vibrionales</taxon>
        <taxon>Vibrionaceae</taxon>
        <taxon>Photobacterium</taxon>
    </lineage>
</organism>
<dbReference type="InterPro" id="IPR010432">
    <property type="entry name" value="RDD"/>
</dbReference>
<evidence type="ECO:0000256" key="5">
    <source>
        <dbReference type="ARBA" id="ARBA00023136"/>
    </source>
</evidence>
<evidence type="ECO:0000256" key="2">
    <source>
        <dbReference type="ARBA" id="ARBA00022475"/>
    </source>
</evidence>
<keyword evidence="4 6" id="KW-1133">Transmembrane helix</keyword>
<reference evidence="8 9" key="1">
    <citation type="submission" date="2014-04" db="EMBL/GenBank/DDBJ databases">
        <title>Draft genome sequence of Photobacterium halotolerans S2753: a solonamide, ngercheumicin and holomycin producer.</title>
        <authorList>
            <person name="Machado H.R."/>
            <person name="Gram L."/>
        </authorList>
    </citation>
    <scope>NUCLEOTIDE SEQUENCE [LARGE SCALE GENOMIC DNA]</scope>
    <source>
        <strain evidence="8 9">S2753</strain>
    </source>
</reference>
<proteinExistence type="predicted"/>